<evidence type="ECO:0000313" key="3">
    <source>
        <dbReference type="Proteomes" id="UP000436088"/>
    </source>
</evidence>
<evidence type="ECO:0000313" key="2">
    <source>
        <dbReference type="EMBL" id="KAE8719716.1"/>
    </source>
</evidence>
<comment type="caution">
    <text evidence="2">The sequence shown here is derived from an EMBL/GenBank/DDBJ whole genome shotgun (WGS) entry which is preliminary data.</text>
</comment>
<keyword evidence="1" id="KW-0732">Signal</keyword>
<dbReference type="Proteomes" id="UP000436088">
    <property type="component" value="Unassembled WGS sequence"/>
</dbReference>
<feature type="chain" id="PRO_5025569976" evidence="1">
    <location>
        <begin position="23"/>
        <end position="88"/>
    </location>
</feature>
<protein>
    <submittedName>
        <fullName evidence="2">Uncharacterized protein</fullName>
    </submittedName>
</protein>
<feature type="signal peptide" evidence="1">
    <location>
        <begin position="1"/>
        <end position="22"/>
    </location>
</feature>
<accession>A0A6A3BS95</accession>
<dbReference type="AlphaFoldDB" id="A0A6A3BS95"/>
<organism evidence="2 3">
    <name type="scientific">Hibiscus syriacus</name>
    <name type="common">Rose of Sharon</name>
    <dbReference type="NCBI Taxonomy" id="106335"/>
    <lineage>
        <taxon>Eukaryota</taxon>
        <taxon>Viridiplantae</taxon>
        <taxon>Streptophyta</taxon>
        <taxon>Embryophyta</taxon>
        <taxon>Tracheophyta</taxon>
        <taxon>Spermatophyta</taxon>
        <taxon>Magnoliopsida</taxon>
        <taxon>eudicotyledons</taxon>
        <taxon>Gunneridae</taxon>
        <taxon>Pentapetalae</taxon>
        <taxon>rosids</taxon>
        <taxon>malvids</taxon>
        <taxon>Malvales</taxon>
        <taxon>Malvaceae</taxon>
        <taxon>Malvoideae</taxon>
        <taxon>Hibiscus</taxon>
    </lineage>
</organism>
<sequence>MGKKINPLFIFLLVAIFPFIVAEPVRDKQALLDFSLKLSSHLNLSTLSVLLACKTGEGRRPMDWETRLRIAIDINLAAVMSPVPPSAM</sequence>
<evidence type="ECO:0000256" key="1">
    <source>
        <dbReference type="SAM" id="SignalP"/>
    </source>
</evidence>
<gene>
    <name evidence="2" type="ORF">F3Y22_tig00109926pilonHSYRG00102</name>
</gene>
<name>A0A6A3BS95_HIBSY</name>
<reference evidence="2" key="1">
    <citation type="submission" date="2019-09" db="EMBL/GenBank/DDBJ databases">
        <title>Draft genome information of white flower Hibiscus syriacus.</title>
        <authorList>
            <person name="Kim Y.-M."/>
        </authorList>
    </citation>
    <scope>NUCLEOTIDE SEQUENCE [LARGE SCALE GENOMIC DNA]</scope>
    <source>
        <strain evidence="2">YM2019G1</strain>
    </source>
</reference>
<keyword evidence="3" id="KW-1185">Reference proteome</keyword>
<proteinExistence type="predicted"/>
<dbReference type="EMBL" id="VEPZ02000781">
    <property type="protein sequence ID" value="KAE8719716.1"/>
    <property type="molecule type" value="Genomic_DNA"/>
</dbReference>